<evidence type="ECO:0000313" key="2">
    <source>
        <dbReference type="Proteomes" id="UP000018888"/>
    </source>
</evidence>
<evidence type="ECO:0008006" key="3">
    <source>
        <dbReference type="Google" id="ProtNLM"/>
    </source>
</evidence>
<dbReference type="Proteomes" id="UP000018888">
    <property type="component" value="Unassembled WGS sequence"/>
</dbReference>
<dbReference type="EMBL" id="AUPC02000005">
    <property type="protein sequence ID" value="POG82423.1"/>
    <property type="molecule type" value="Genomic_DNA"/>
</dbReference>
<evidence type="ECO:0000313" key="1">
    <source>
        <dbReference type="EMBL" id="POG82423.1"/>
    </source>
</evidence>
<dbReference type="VEuPathDB" id="FungiDB:RhiirFUN_010246"/>
<keyword evidence="2" id="KW-1185">Reference proteome</keyword>
<comment type="caution">
    <text evidence="1">The sequence shown here is derived from an EMBL/GenBank/DDBJ whole genome shotgun (WGS) entry which is preliminary data.</text>
</comment>
<gene>
    <name evidence="1" type="ORF">GLOIN_2v1762231</name>
</gene>
<accession>A0A2H5TZD0</accession>
<sequence length="532" mass="62969">MACSKLFSGYLPELIDEIIQYFRNDISTLHSCILVNRLWCRSAISLLWEDPFSLIHVQNFRFVEIYLRNLNEDDKAKLNEYGINNNLLLLSSTLFNYPSFIKRLNTHKVGHSIENWLSTLMDNNYDKRRKAAKLVYRLLFKMFIENEGSLYSFEVKMHTISDYKYFNDTMELTLQNPNFTCNIRNLIFYIFIMYGCRNLFPSTNILPFLKFLHSNCNSITSFYFGIFKFEAGNFSSIGNCLSQMIITQQNLKKISFECNDFFYNSFSLLKNSNISNTLKIITFYSIDFNIIISNFKEIFNQFNVLESIHIIYCKSLNSQFVQQMVSVIIPFKLKTLIISEILQVESLQLLLQRFGNDLENFGFNSCDYDFSNKELIQNNINLTLSLIENIKQNLNYLSIEIDFFVHSLNYNTICSIVLQNLGQILPSKLEFLRLGLKIGQNDLKIFLENSKNTFINRLFIRNMYYDINEDILSCIKEFIMKKKRVKYLAIYNIYQDLIDLKGEVNEFKLYDIIIQRYEDFFIQTYDIVNSYL</sequence>
<protein>
    <recommendedName>
        <fullName evidence="3">F-box domain-containing protein</fullName>
    </recommendedName>
</protein>
<organism evidence="1 2">
    <name type="scientific">Rhizophagus irregularis (strain DAOM 181602 / DAOM 197198 / MUCL 43194)</name>
    <name type="common">Arbuscular mycorrhizal fungus</name>
    <name type="synonym">Glomus intraradices</name>
    <dbReference type="NCBI Taxonomy" id="747089"/>
    <lineage>
        <taxon>Eukaryota</taxon>
        <taxon>Fungi</taxon>
        <taxon>Fungi incertae sedis</taxon>
        <taxon>Mucoromycota</taxon>
        <taxon>Glomeromycotina</taxon>
        <taxon>Glomeromycetes</taxon>
        <taxon>Glomerales</taxon>
        <taxon>Glomeraceae</taxon>
        <taxon>Rhizophagus</taxon>
    </lineage>
</organism>
<name>A0A2H5TZD0_RHIID</name>
<proteinExistence type="predicted"/>
<dbReference type="AlphaFoldDB" id="A0A2H5TZD0"/>
<reference evidence="1 2" key="2">
    <citation type="journal article" date="2018" name="New Phytol.">
        <title>High intraspecific genome diversity in the model arbuscular mycorrhizal symbiont Rhizophagus irregularis.</title>
        <authorList>
            <person name="Chen E.C.H."/>
            <person name="Morin E."/>
            <person name="Beaudet D."/>
            <person name="Noel J."/>
            <person name="Yildirir G."/>
            <person name="Ndikumana S."/>
            <person name="Charron P."/>
            <person name="St-Onge C."/>
            <person name="Giorgi J."/>
            <person name="Kruger M."/>
            <person name="Marton T."/>
            <person name="Ropars J."/>
            <person name="Grigoriev I.V."/>
            <person name="Hainaut M."/>
            <person name="Henrissat B."/>
            <person name="Roux C."/>
            <person name="Martin F."/>
            <person name="Corradi N."/>
        </authorList>
    </citation>
    <scope>NUCLEOTIDE SEQUENCE [LARGE SCALE GENOMIC DNA]</scope>
    <source>
        <strain evidence="1 2">DAOM 197198</strain>
    </source>
</reference>
<reference evidence="1 2" key="1">
    <citation type="journal article" date="2013" name="Proc. Natl. Acad. Sci. U.S.A.">
        <title>Genome of an arbuscular mycorrhizal fungus provides insight into the oldest plant symbiosis.</title>
        <authorList>
            <person name="Tisserant E."/>
            <person name="Malbreil M."/>
            <person name="Kuo A."/>
            <person name="Kohler A."/>
            <person name="Symeonidi A."/>
            <person name="Balestrini R."/>
            <person name="Charron P."/>
            <person name="Duensing N."/>
            <person name="Frei Dit Frey N."/>
            <person name="Gianinazzi-Pearson V."/>
            <person name="Gilbert L.B."/>
            <person name="Handa Y."/>
            <person name="Herr J.R."/>
            <person name="Hijri M."/>
            <person name="Koul R."/>
            <person name="Kawaguchi M."/>
            <person name="Krajinski F."/>
            <person name="Lammers P.J."/>
            <person name="Masclaux F.G."/>
            <person name="Murat C."/>
            <person name="Morin E."/>
            <person name="Ndikumana S."/>
            <person name="Pagni M."/>
            <person name="Petitpierre D."/>
            <person name="Requena N."/>
            <person name="Rosikiewicz P."/>
            <person name="Riley R."/>
            <person name="Saito K."/>
            <person name="San Clemente H."/>
            <person name="Shapiro H."/>
            <person name="van Tuinen D."/>
            <person name="Becard G."/>
            <person name="Bonfante P."/>
            <person name="Paszkowski U."/>
            <person name="Shachar-Hill Y.Y."/>
            <person name="Tuskan G.A."/>
            <person name="Young P.W."/>
            <person name="Sanders I.R."/>
            <person name="Henrissat B."/>
            <person name="Rensing S.A."/>
            <person name="Grigoriev I.V."/>
            <person name="Corradi N."/>
            <person name="Roux C."/>
            <person name="Martin F."/>
        </authorList>
    </citation>
    <scope>NUCLEOTIDE SEQUENCE [LARGE SCALE GENOMIC DNA]</scope>
    <source>
        <strain evidence="1 2">DAOM 197198</strain>
    </source>
</reference>